<feature type="compositionally biased region" description="Acidic residues" evidence="2">
    <location>
        <begin position="651"/>
        <end position="718"/>
    </location>
</feature>
<dbReference type="PROSITE" id="PS50835">
    <property type="entry name" value="IG_LIKE"/>
    <property type="match status" value="1"/>
</dbReference>
<dbReference type="SUPFAM" id="SSF48726">
    <property type="entry name" value="Immunoglobulin"/>
    <property type="match status" value="1"/>
</dbReference>
<keyword evidence="7" id="KW-1185">Reference proteome</keyword>
<dbReference type="PANTHER" id="PTHR13817:SF167">
    <property type="entry name" value="MYOMESIN AND MYOSIN BINDING PROTEIN"/>
    <property type="match status" value="1"/>
</dbReference>
<protein>
    <recommendedName>
        <fullName evidence="8">Titin</fullName>
    </recommendedName>
</protein>
<dbReference type="PANTHER" id="PTHR13817">
    <property type="entry name" value="TITIN"/>
    <property type="match status" value="1"/>
</dbReference>
<comment type="caution">
    <text evidence="6">The sequence shown here is derived from an EMBL/GenBank/DDBJ whole genome shotgun (WGS) entry which is preliminary data.</text>
</comment>
<gene>
    <name evidence="6" type="ORF">PR048_003479</name>
</gene>
<dbReference type="EMBL" id="JARBHB010000001">
    <property type="protein sequence ID" value="KAJ8898119.1"/>
    <property type="molecule type" value="Genomic_DNA"/>
</dbReference>
<feature type="compositionally biased region" description="Basic and acidic residues" evidence="2">
    <location>
        <begin position="595"/>
        <end position="607"/>
    </location>
</feature>
<dbReference type="InterPro" id="IPR013783">
    <property type="entry name" value="Ig-like_fold"/>
</dbReference>
<dbReference type="InterPro" id="IPR013098">
    <property type="entry name" value="Ig_I-set"/>
</dbReference>
<dbReference type="SUPFAM" id="SSF49265">
    <property type="entry name" value="Fibronectin type III"/>
    <property type="match status" value="1"/>
</dbReference>
<feature type="compositionally biased region" description="Basic and acidic residues" evidence="2">
    <location>
        <begin position="350"/>
        <end position="361"/>
    </location>
</feature>
<feature type="region of interest" description="Disordered" evidence="2">
    <location>
        <begin position="649"/>
        <end position="780"/>
    </location>
</feature>
<organism evidence="6 7">
    <name type="scientific">Dryococelus australis</name>
    <dbReference type="NCBI Taxonomy" id="614101"/>
    <lineage>
        <taxon>Eukaryota</taxon>
        <taxon>Metazoa</taxon>
        <taxon>Ecdysozoa</taxon>
        <taxon>Arthropoda</taxon>
        <taxon>Hexapoda</taxon>
        <taxon>Insecta</taxon>
        <taxon>Pterygota</taxon>
        <taxon>Neoptera</taxon>
        <taxon>Polyneoptera</taxon>
        <taxon>Phasmatodea</taxon>
        <taxon>Verophasmatodea</taxon>
        <taxon>Anareolatae</taxon>
        <taxon>Phasmatidae</taxon>
        <taxon>Eurycanthinae</taxon>
        <taxon>Dryococelus</taxon>
    </lineage>
</organism>
<feature type="region of interest" description="Disordered" evidence="2">
    <location>
        <begin position="250"/>
        <end position="486"/>
    </location>
</feature>
<feature type="region of interest" description="Disordered" evidence="2">
    <location>
        <begin position="943"/>
        <end position="1027"/>
    </location>
</feature>
<dbReference type="InterPro" id="IPR007110">
    <property type="entry name" value="Ig-like_dom"/>
</dbReference>
<feature type="compositionally biased region" description="Basic residues" evidence="2">
    <location>
        <begin position="980"/>
        <end position="996"/>
    </location>
</feature>
<feature type="transmembrane region" description="Helical" evidence="3">
    <location>
        <begin position="1061"/>
        <end position="1082"/>
    </location>
</feature>
<dbReference type="Gene3D" id="2.60.40.10">
    <property type="entry name" value="Immunoglobulins"/>
    <property type="match status" value="2"/>
</dbReference>
<feature type="compositionally biased region" description="Polar residues" evidence="2">
    <location>
        <begin position="268"/>
        <end position="280"/>
    </location>
</feature>
<evidence type="ECO:0000259" key="5">
    <source>
        <dbReference type="PROSITE" id="PS50853"/>
    </source>
</evidence>
<evidence type="ECO:0008006" key="8">
    <source>
        <dbReference type="Google" id="ProtNLM"/>
    </source>
</evidence>
<feature type="region of interest" description="Disordered" evidence="2">
    <location>
        <begin position="835"/>
        <end position="873"/>
    </location>
</feature>
<dbReference type="SMART" id="SM00060">
    <property type="entry name" value="FN3"/>
    <property type="match status" value="1"/>
</dbReference>
<feature type="compositionally biased region" description="Basic and acidic residues" evidence="2">
    <location>
        <begin position="950"/>
        <end position="961"/>
    </location>
</feature>
<dbReference type="InterPro" id="IPR036179">
    <property type="entry name" value="Ig-like_dom_sf"/>
</dbReference>
<evidence type="ECO:0000313" key="7">
    <source>
        <dbReference type="Proteomes" id="UP001159363"/>
    </source>
</evidence>
<keyword evidence="3" id="KW-0472">Membrane</keyword>
<name>A0ABQ9IPI5_9NEOP</name>
<feature type="compositionally biased region" description="Polar residues" evidence="2">
    <location>
        <begin position="725"/>
        <end position="744"/>
    </location>
</feature>
<evidence type="ECO:0000256" key="1">
    <source>
        <dbReference type="ARBA" id="ARBA00022737"/>
    </source>
</evidence>
<evidence type="ECO:0000259" key="4">
    <source>
        <dbReference type="PROSITE" id="PS50835"/>
    </source>
</evidence>
<dbReference type="PRINTS" id="PR00014">
    <property type="entry name" value="FNTYPEIII"/>
</dbReference>
<dbReference type="InterPro" id="IPR003961">
    <property type="entry name" value="FN3_dom"/>
</dbReference>
<feature type="compositionally biased region" description="Basic and acidic residues" evidence="2">
    <location>
        <begin position="330"/>
        <end position="340"/>
    </location>
</feature>
<feature type="compositionally biased region" description="Basic and acidic residues" evidence="2">
    <location>
        <begin position="461"/>
        <end position="476"/>
    </location>
</feature>
<feature type="region of interest" description="Disordered" evidence="2">
    <location>
        <begin position="595"/>
        <end position="618"/>
    </location>
</feature>
<feature type="domain" description="Ig-like" evidence="4">
    <location>
        <begin position="35"/>
        <end position="128"/>
    </location>
</feature>
<dbReference type="InterPro" id="IPR003599">
    <property type="entry name" value="Ig_sub"/>
</dbReference>
<evidence type="ECO:0000256" key="3">
    <source>
        <dbReference type="SAM" id="Phobius"/>
    </source>
</evidence>
<feature type="compositionally biased region" description="Basic and acidic residues" evidence="2">
    <location>
        <begin position="436"/>
        <end position="450"/>
    </location>
</feature>
<dbReference type="Proteomes" id="UP001159363">
    <property type="component" value="Chromosome 1"/>
</dbReference>
<keyword evidence="3" id="KW-1133">Transmembrane helix</keyword>
<dbReference type="CDD" id="cd00063">
    <property type="entry name" value="FN3"/>
    <property type="match status" value="1"/>
</dbReference>
<dbReference type="SMART" id="SM00409">
    <property type="entry name" value="IG"/>
    <property type="match status" value="1"/>
</dbReference>
<feature type="compositionally biased region" description="Basic and acidic residues" evidence="2">
    <location>
        <begin position="970"/>
        <end position="979"/>
    </location>
</feature>
<accession>A0ABQ9IPI5</accession>
<evidence type="ECO:0000313" key="6">
    <source>
        <dbReference type="EMBL" id="KAJ8898119.1"/>
    </source>
</evidence>
<reference evidence="6 7" key="1">
    <citation type="submission" date="2023-02" db="EMBL/GenBank/DDBJ databases">
        <title>LHISI_Scaffold_Assembly.</title>
        <authorList>
            <person name="Stuart O.P."/>
            <person name="Cleave R."/>
            <person name="Magrath M.J.L."/>
            <person name="Mikheyev A.S."/>
        </authorList>
    </citation>
    <scope>NUCLEOTIDE SEQUENCE [LARGE SCALE GENOMIC DNA]</scope>
    <source>
        <strain evidence="6">Daus_M_001</strain>
        <tissue evidence="6">Leg muscle</tissue>
    </source>
</reference>
<dbReference type="SMART" id="SM00408">
    <property type="entry name" value="IGc2"/>
    <property type="match status" value="1"/>
</dbReference>
<keyword evidence="3" id="KW-0812">Transmembrane</keyword>
<feature type="compositionally biased region" description="Low complexity" evidence="2">
    <location>
        <begin position="281"/>
        <end position="292"/>
    </location>
</feature>
<proteinExistence type="predicted"/>
<feature type="compositionally biased region" description="Acidic residues" evidence="2">
    <location>
        <begin position="745"/>
        <end position="754"/>
    </location>
</feature>
<dbReference type="Pfam" id="PF00041">
    <property type="entry name" value="fn3"/>
    <property type="match status" value="1"/>
</dbReference>
<sequence>MNVSRVYKCIFLKGLTVNSTVMKCGGGCVFVEAAPSIRLPRQYEVGLVFEKDEVLRLKVGVAGRPLPRVAWLRGGHPIVFGGRHEVRNTDKSSSLRVSDARRADSGEYQVRATNRLGEDMATFTVTVTDRAMPPGKPQIAMILGRSLTLSWTEPKDDGGCRIETYIVEYYRLGWNVWLKAATCRQLTTTLSDLIEGSEYRFRVKAENPNGVSDPSPESDVIFIPDPRRGLLQAPTRSRSITMGDVENRLRDDKVKRNEPNRMSKEINMRTTSAGALQTDRSSVIPKVTSKKVSSSEEIPGGQMRKVDTLPNTAAHKKERLEHNSFVGKEIPQKRVADSKPEPSSALKSDNSNKKTSDEKRSTNIPPVLREVPKVATEGNKPVSKTNIVRDAKGKTLSPHATEIKPESKSDAEVRKSHDDKELNHTTHRRAPPVIPETKEKEAVGVNREPDNSSYDLLPPNRKSEQYGREETAEKHFTSPLTPREEDDSIIHGSSELMLVLLPEVRKTKRTKGAEILEETGKTVPKDASPPRLSLSAPALDLRGSYVLPPLRNSVSSSQLLHEKAMARFYEAVAAEQRQLPRSPVTIRVNSVDVDSREDMSAARRLSEQDNAPPLRRTYQEYEADIDRVRSKLAAVGELKRQMAFRQSLSQEESDLGDAELEDEVYDDEEDAEAEEDAGDEVEDEAEEEAEEEEELEEEELESEDEEVSEEEDEVEDIEEAPKPQYKSSSYDSRKTLQQKLSSLSQDDEDYEDAEERTYHPRSMVPVTAHGSRLSESPEQEFKFARSEITDYRADDLDEELPRDTPFANYVQHRASPVEAEREAWRRDEYLGRRNEVSEVDASAGESSEQSGLVVMRPKRAEAPETPGQQAENIDADVALSAAEIARQRRLKVRQKSVEEDVEANQAIVSLYGDIIREYGSMRKTRTVMYLNTEDMKNAAYSSQELNEVQQPKEDSPPKEVEISSQVIKKPSNEELNHRHAEPKKKFGPQPKRKKPRPLSPPAVFPPPEVKTKEIRLPEPQQRDTPPVKLDAAYPTSPAPEAAKNALLSEEQRKMETAGKNVKFFVTFMTDLALFAVACWLYFFKDERLAIPVLVFMVYRQAMDAIKKRLPKRWTDR</sequence>
<feature type="compositionally biased region" description="Basic and acidic residues" evidence="2">
    <location>
        <begin position="250"/>
        <end position="267"/>
    </location>
</feature>
<feature type="compositionally biased region" description="Basic and acidic residues" evidence="2">
    <location>
        <begin position="401"/>
        <end position="424"/>
    </location>
</feature>
<dbReference type="Pfam" id="PF07679">
    <property type="entry name" value="I-set"/>
    <property type="match status" value="1"/>
</dbReference>
<dbReference type="PROSITE" id="PS50853">
    <property type="entry name" value="FN3"/>
    <property type="match status" value="1"/>
</dbReference>
<keyword evidence="1" id="KW-0677">Repeat</keyword>
<evidence type="ECO:0000256" key="2">
    <source>
        <dbReference type="SAM" id="MobiDB-lite"/>
    </source>
</evidence>
<dbReference type="InterPro" id="IPR036116">
    <property type="entry name" value="FN3_sf"/>
</dbReference>
<feature type="region of interest" description="Disordered" evidence="2">
    <location>
        <begin position="794"/>
        <end position="821"/>
    </location>
</feature>
<dbReference type="InterPro" id="IPR050964">
    <property type="entry name" value="Striated_Muscle_Regulatory"/>
</dbReference>
<feature type="domain" description="Fibronectin type-III" evidence="5">
    <location>
        <begin position="133"/>
        <end position="226"/>
    </location>
</feature>
<feature type="compositionally biased region" description="Pro residues" evidence="2">
    <location>
        <begin position="997"/>
        <end position="1008"/>
    </location>
</feature>
<dbReference type="InterPro" id="IPR003598">
    <property type="entry name" value="Ig_sub2"/>
</dbReference>